<evidence type="ECO:0000259" key="3">
    <source>
        <dbReference type="SMART" id="SM00225"/>
    </source>
</evidence>
<dbReference type="Gene3D" id="2.120.10.80">
    <property type="entry name" value="Kelch-type beta propeller"/>
    <property type="match status" value="1"/>
</dbReference>
<dbReference type="PANTHER" id="PTHR45632:SF27">
    <property type="entry name" value="KELCH-LIKE PROTEIN 9"/>
    <property type="match status" value="1"/>
</dbReference>
<dbReference type="PIRSF" id="PIRSF037037">
    <property type="entry name" value="Kelch-like_protein_gigaxonin"/>
    <property type="match status" value="1"/>
</dbReference>
<evidence type="ECO:0000313" key="6">
    <source>
        <dbReference type="Proteomes" id="UP000838412"/>
    </source>
</evidence>
<dbReference type="SMART" id="SM00875">
    <property type="entry name" value="BACK"/>
    <property type="match status" value="1"/>
</dbReference>
<evidence type="ECO:0000256" key="2">
    <source>
        <dbReference type="ARBA" id="ARBA00022737"/>
    </source>
</evidence>
<dbReference type="Pfam" id="PF07707">
    <property type="entry name" value="BACK"/>
    <property type="match status" value="1"/>
</dbReference>
<dbReference type="InterPro" id="IPR006652">
    <property type="entry name" value="Kelch_1"/>
</dbReference>
<dbReference type="InterPro" id="IPR000210">
    <property type="entry name" value="BTB/POZ_dom"/>
</dbReference>
<dbReference type="Pfam" id="PF00651">
    <property type="entry name" value="BTB"/>
    <property type="match status" value="1"/>
</dbReference>
<sequence>MGFLNMFSIQHKWWSMMASPVLDSHMAAESPEWVVQPRHLTHLKQHLCQLQYLPAHLQHCLTYMQTVLAGLDALRKEGSLCDVVLVAEGQEFPVHKNLLASSSDYFKAMFTGGLREAHQTHVELFGLSAAGLGMALDFMYSACIRVTMDNVENILQVASHLQLTSLLGLTCAFMEEHLSAKTWLLIYDLADTYALPTAKEAALRFAFKHFKVIAQSKELLSLPVDKLQLLVASSRLMVEENVVLESVWKWLKHDSSRMEEYGNDVLRHVKFSLVPQEMLEAWKEENPEVRTDEKVYARLEESLIYHSRVFDQPLLQTEQTRVRADSESLMIIGGAKTTGQLSRLMCIGALQGGDKSLQFKPVVSRMRSVCYHSIVAIGGFLYVAGGMDRPDPKCRSARKEVHRYDPRSQAWLQVGSMIDRRAYFYLAALNGALYAVGGREARQAHKSVESYDFATNRWTYHSYLPAPLYGHTCAVHNGVLYVSGGMKGKHTINEFLCMDPSAETPHWTVRPPMGSPRAYHAMASVGNKIFVFGGSQTMGHTIVIKQLIQYFEPERDQWTSLDQLMPVPMYGFSAVSHGRFVYMVGGQSDAHLGMETRRPLVMYYNTETDSYTWEEVQVMPKGELIGSACCMLEVPNHVIQLYATGGGGQRSKSECSGSSVG</sequence>
<dbReference type="PANTHER" id="PTHR45632">
    <property type="entry name" value="LD33804P"/>
    <property type="match status" value="1"/>
</dbReference>
<evidence type="ECO:0000313" key="5">
    <source>
        <dbReference type="EMBL" id="CAH1243087.1"/>
    </source>
</evidence>
<dbReference type="Pfam" id="PF24681">
    <property type="entry name" value="Kelch_KLHDC2_KLHL20_DRC7"/>
    <property type="match status" value="1"/>
</dbReference>
<name>A0A8J9YWN6_BRALA</name>
<gene>
    <name evidence="5" type="primary">KLHL9</name>
    <name evidence="5" type="ORF">BLAG_LOCUS6199</name>
</gene>
<protein>
    <submittedName>
        <fullName evidence="5">KLHL9 protein</fullName>
    </submittedName>
</protein>
<reference evidence="5" key="1">
    <citation type="submission" date="2022-01" db="EMBL/GenBank/DDBJ databases">
        <authorList>
            <person name="Braso-Vives M."/>
        </authorList>
    </citation>
    <scope>NUCLEOTIDE SEQUENCE</scope>
</reference>
<dbReference type="InterPro" id="IPR011705">
    <property type="entry name" value="BACK"/>
</dbReference>
<organism evidence="5 6">
    <name type="scientific">Branchiostoma lanceolatum</name>
    <name type="common">Common lancelet</name>
    <name type="synonym">Amphioxus lanceolatum</name>
    <dbReference type="NCBI Taxonomy" id="7740"/>
    <lineage>
        <taxon>Eukaryota</taxon>
        <taxon>Metazoa</taxon>
        <taxon>Chordata</taxon>
        <taxon>Cephalochordata</taxon>
        <taxon>Leptocardii</taxon>
        <taxon>Amphioxiformes</taxon>
        <taxon>Branchiostomatidae</taxon>
        <taxon>Branchiostoma</taxon>
    </lineage>
</organism>
<dbReference type="Pfam" id="PF01344">
    <property type="entry name" value="Kelch_1"/>
    <property type="match status" value="1"/>
</dbReference>
<dbReference type="SUPFAM" id="SSF54695">
    <property type="entry name" value="POZ domain"/>
    <property type="match status" value="1"/>
</dbReference>
<dbReference type="SUPFAM" id="SSF50965">
    <property type="entry name" value="Galactose oxidase, central domain"/>
    <property type="match status" value="1"/>
</dbReference>
<keyword evidence="6" id="KW-1185">Reference proteome</keyword>
<dbReference type="Gene3D" id="1.25.40.420">
    <property type="match status" value="1"/>
</dbReference>
<dbReference type="SMART" id="SM00225">
    <property type="entry name" value="BTB"/>
    <property type="match status" value="1"/>
</dbReference>
<feature type="domain" description="BTB" evidence="3">
    <location>
        <begin position="81"/>
        <end position="178"/>
    </location>
</feature>
<dbReference type="SMART" id="SM00612">
    <property type="entry name" value="Kelch"/>
    <property type="match status" value="4"/>
</dbReference>
<dbReference type="Proteomes" id="UP000838412">
    <property type="component" value="Chromosome 13"/>
</dbReference>
<accession>A0A8J9YWN6</accession>
<evidence type="ECO:0000259" key="4">
    <source>
        <dbReference type="SMART" id="SM00875"/>
    </source>
</evidence>
<proteinExistence type="predicted"/>
<keyword evidence="1" id="KW-0880">Kelch repeat</keyword>
<dbReference type="Gene3D" id="3.30.710.10">
    <property type="entry name" value="Potassium Channel Kv1.1, Chain A"/>
    <property type="match status" value="1"/>
</dbReference>
<keyword evidence="2" id="KW-0677">Repeat</keyword>
<dbReference type="InterPro" id="IPR015915">
    <property type="entry name" value="Kelch-typ_b-propeller"/>
</dbReference>
<dbReference type="InterPro" id="IPR011333">
    <property type="entry name" value="SKP1/BTB/POZ_sf"/>
</dbReference>
<dbReference type="InterPro" id="IPR017096">
    <property type="entry name" value="BTB-kelch_protein"/>
</dbReference>
<feature type="domain" description="BACK" evidence="4">
    <location>
        <begin position="183"/>
        <end position="283"/>
    </location>
</feature>
<dbReference type="OrthoDB" id="1925334at2759"/>
<dbReference type="InterPro" id="IPR011043">
    <property type="entry name" value="Gal_Oxase/kelch_b-propeller"/>
</dbReference>
<dbReference type="EMBL" id="OV696698">
    <property type="protein sequence ID" value="CAH1243087.1"/>
    <property type="molecule type" value="Genomic_DNA"/>
</dbReference>
<evidence type="ECO:0000256" key="1">
    <source>
        <dbReference type="ARBA" id="ARBA00022441"/>
    </source>
</evidence>
<dbReference type="AlphaFoldDB" id="A0A8J9YWN6"/>